<dbReference type="PROSITE" id="PS51459">
    <property type="entry name" value="FIDO"/>
    <property type="match status" value="1"/>
</dbReference>
<dbReference type="Proteomes" id="UP000659172">
    <property type="component" value="Unassembled WGS sequence"/>
</dbReference>
<keyword evidence="3" id="KW-1185">Reference proteome</keyword>
<feature type="domain" description="Fido" evidence="1">
    <location>
        <begin position="7"/>
        <end position="123"/>
    </location>
</feature>
<name>A0ABX2Q9K4_9HYPH</name>
<dbReference type="PANTHER" id="PTHR39426:SF1">
    <property type="entry name" value="HOMOLOGY TO DEATH-ON-CURING PROTEIN OF PHAGE P1"/>
    <property type="match status" value="1"/>
</dbReference>
<organism evidence="2 3">
    <name type="scientific">Mycoplana rhizolycopersici</name>
    <dbReference type="NCBI Taxonomy" id="2746702"/>
    <lineage>
        <taxon>Bacteria</taxon>
        <taxon>Pseudomonadati</taxon>
        <taxon>Pseudomonadota</taxon>
        <taxon>Alphaproteobacteria</taxon>
        <taxon>Hyphomicrobiales</taxon>
        <taxon>Rhizobiaceae</taxon>
        <taxon>Mycoplana</taxon>
    </lineage>
</organism>
<dbReference type="NCBIfam" id="TIGR01550">
    <property type="entry name" value="DOC_P1"/>
    <property type="match status" value="1"/>
</dbReference>
<comment type="caution">
    <text evidence="2">The sequence shown here is derived from an EMBL/GenBank/DDBJ whole genome shotgun (WGS) entry which is preliminary data.</text>
</comment>
<gene>
    <name evidence="2" type="ORF">HV823_03975</name>
</gene>
<dbReference type="InterPro" id="IPR036597">
    <property type="entry name" value="Fido-like_dom_sf"/>
</dbReference>
<accession>A0ABX2Q9K4</accession>
<dbReference type="EMBL" id="JABXYK010000002">
    <property type="protein sequence ID" value="NVP54412.1"/>
    <property type="molecule type" value="Genomic_DNA"/>
</dbReference>
<proteinExistence type="predicted"/>
<dbReference type="InterPro" id="IPR006440">
    <property type="entry name" value="Doc"/>
</dbReference>
<evidence type="ECO:0000313" key="2">
    <source>
        <dbReference type="EMBL" id="NVP54412.1"/>
    </source>
</evidence>
<protein>
    <submittedName>
        <fullName evidence="2">Type II toxin-antitoxin system death-on-curing family toxin</fullName>
    </submittedName>
</protein>
<dbReference type="PIRSF" id="PIRSF018297">
    <property type="entry name" value="Doc"/>
    <property type="match status" value="1"/>
</dbReference>
<sequence length="132" mass="14611">MKRVKWLTREAIELVHHEQLQEHGGLPGLKDENALEAALARPQHKATYGEDDLFVLAAAYLYGIVRNHPFSDGNKRTGFLAAFMFLYINGLLVDADQGRVIELVFGVAAGEIDEDGATRFLRDFTVPLPSGS</sequence>
<dbReference type="SUPFAM" id="SSF140931">
    <property type="entry name" value="Fic-like"/>
    <property type="match status" value="1"/>
</dbReference>
<dbReference type="RefSeq" id="WP_176948435.1">
    <property type="nucleotide sequence ID" value="NZ_JABXYK010000002.1"/>
</dbReference>
<dbReference type="InterPro" id="IPR053737">
    <property type="entry name" value="Type_II_TA_Toxin"/>
</dbReference>
<dbReference type="PANTHER" id="PTHR39426">
    <property type="entry name" value="HOMOLOGY TO DEATH-ON-CURING PROTEIN OF PHAGE P1"/>
    <property type="match status" value="1"/>
</dbReference>
<dbReference type="InterPro" id="IPR003812">
    <property type="entry name" value="Fido"/>
</dbReference>
<dbReference type="Pfam" id="PF02661">
    <property type="entry name" value="Fic"/>
    <property type="match status" value="1"/>
</dbReference>
<dbReference type="Gene3D" id="1.20.120.1870">
    <property type="entry name" value="Fic/DOC protein, Fido domain"/>
    <property type="match status" value="1"/>
</dbReference>
<reference evidence="2 3" key="1">
    <citation type="submission" date="2020-06" db="EMBL/GenBank/DDBJ databases">
        <title>Rhizobium sp.nov. isolated from the tomato plant.</title>
        <authorList>
            <person name="Thin K.K."/>
            <person name="Zhang X."/>
            <person name="He S."/>
        </authorList>
    </citation>
    <scope>NUCLEOTIDE SEQUENCE [LARGE SCALE GENOMIC DNA]</scope>
    <source>
        <strain evidence="2 3">DBTS2</strain>
    </source>
</reference>
<evidence type="ECO:0000313" key="3">
    <source>
        <dbReference type="Proteomes" id="UP000659172"/>
    </source>
</evidence>
<evidence type="ECO:0000259" key="1">
    <source>
        <dbReference type="PROSITE" id="PS51459"/>
    </source>
</evidence>